<dbReference type="InterPro" id="IPR050311">
    <property type="entry name" value="ORC1/CDC6"/>
</dbReference>
<comment type="function">
    <text evidence="5">Involved in regulation of DNA replication.</text>
</comment>
<dbReference type="KEGG" id="nvn:NVIE_0556"/>
<keyword evidence="4 5" id="KW-0067">ATP-binding</keyword>
<evidence type="ECO:0000256" key="4">
    <source>
        <dbReference type="ARBA" id="ARBA00022840"/>
    </source>
</evidence>
<evidence type="ECO:0000256" key="5">
    <source>
        <dbReference type="HAMAP-Rule" id="MF_01407"/>
    </source>
</evidence>
<feature type="domain" description="Cdc6 AAA+ ATPase-type lid" evidence="7">
    <location>
        <begin position="253"/>
        <end position="319"/>
    </location>
</feature>
<dbReference type="InterPro" id="IPR014277">
    <property type="entry name" value="Orc1/Cdc6_arc"/>
</dbReference>
<dbReference type="EMBL" id="CP007536">
    <property type="protein sequence ID" value="AIC14748.1"/>
    <property type="molecule type" value="Genomic_DNA"/>
</dbReference>
<gene>
    <name evidence="8" type="primary">cdc6-1</name>
    <name evidence="8" type="ORF">NVIE_0556</name>
</gene>
<feature type="binding site" evidence="5">
    <location>
        <position position="258"/>
    </location>
    <ligand>
        <name>ATP</name>
        <dbReference type="ChEBI" id="CHEBI:30616"/>
    </ligand>
</feature>
<organism evidence="8 9">
    <name type="scientific">Nitrososphaera viennensis EN76</name>
    <dbReference type="NCBI Taxonomy" id="926571"/>
    <lineage>
        <taxon>Archaea</taxon>
        <taxon>Nitrososphaerota</taxon>
        <taxon>Nitrososphaeria</taxon>
        <taxon>Nitrososphaerales</taxon>
        <taxon>Nitrososphaeraceae</taxon>
        <taxon>Nitrososphaera</taxon>
    </lineage>
</organism>
<dbReference type="HAMAP" id="MF_01407">
    <property type="entry name" value="ORC1_type_DNA_replic_protein"/>
    <property type="match status" value="1"/>
</dbReference>
<dbReference type="GO" id="GO:0005524">
    <property type="term" value="F:ATP binding"/>
    <property type="evidence" value="ECO:0007669"/>
    <property type="project" value="UniProtKB-UniRule"/>
</dbReference>
<dbReference type="Pfam" id="PF13401">
    <property type="entry name" value="AAA_22"/>
    <property type="match status" value="1"/>
</dbReference>
<dbReference type="STRING" id="926571.NVIE_0556"/>
<dbReference type="GO" id="GO:0016887">
    <property type="term" value="F:ATP hydrolysis activity"/>
    <property type="evidence" value="ECO:0007669"/>
    <property type="project" value="InterPro"/>
</dbReference>
<sequence>MSPALANLLLLMCRSVHGQSAINSILIYTDGGKIRERQMPESAVFADRSKLSPRYIPQELPHREAQVQQLVHAFSEAAQDPDRFPLTVLQVIGVAGIGKTTTVTRATKTIEERFAQNRLTLKTAYINLKLQGGNKFAIYRFLLERLAPDLPSQGLSAEEMLRYLLQYLRNNKQYALVVMDEIDYLIKTSKDTSIIYDLTRLNEFEPDKPCNVKGVIFIARSTDFYSRLDPAELSTLGRVPMEFSQYTLEQVSDILSSRSAQAFNPRAIGSDVIDKVAKITTSAEVNGDVRYALDLLLYAGNLAESQGTGRVTLEHVRKVHGQTHPSLTTEEIEQLSKNHIVSLVAVVRALKSRKKQYVELKDIRLYAAELAEQLGIKKLDVEDYLDDLKARRLIEMRSLKEIGLHGASLAELEPILMAKVKKQ</sequence>
<evidence type="ECO:0000259" key="7">
    <source>
        <dbReference type="Pfam" id="PF22703"/>
    </source>
</evidence>
<evidence type="ECO:0000313" key="9">
    <source>
        <dbReference type="Proteomes" id="UP000027093"/>
    </source>
</evidence>
<dbReference type="SUPFAM" id="SSF52540">
    <property type="entry name" value="P-loop containing nucleoside triphosphate hydrolases"/>
    <property type="match status" value="1"/>
</dbReference>
<keyword evidence="2 5" id="KW-0235">DNA replication</keyword>
<protein>
    <recommendedName>
        <fullName evidence="5">ORC1-type DNA replication protein</fullName>
    </recommendedName>
</protein>
<evidence type="ECO:0000256" key="1">
    <source>
        <dbReference type="ARBA" id="ARBA00006184"/>
    </source>
</evidence>
<name>A0A060HGN6_9ARCH</name>
<keyword evidence="9" id="KW-1185">Reference proteome</keyword>
<proteinExistence type="inferred from homology"/>
<keyword evidence="3 5" id="KW-0547">Nucleotide-binding</keyword>
<dbReference type="NCBIfam" id="TIGR02928">
    <property type="entry name" value="orc1/cdc6 family replication initiation protein"/>
    <property type="match status" value="1"/>
</dbReference>
<keyword evidence="8" id="KW-0132">Cell division</keyword>
<dbReference type="AlphaFoldDB" id="A0A060HGN6"/>
<feature type="domain" description="ORC1/DEAH AAA+ ATPase" evidence="6">
    <location>
        <begin position="89"/>
        <end position="214"/>
    </location>
</feature>
<dbReference type="HOGENOM" id="CLU_025112_3_2_2"/>
<dbReference type="InterPro" id="IPR055237">
    <property type="entry name" value="Cdc6_lid"/>
</dbReference>
<evidence type="ECO:0000259" key="6">
    <source>
        <dbReference type="Pfam" id="PF13401"/>
    </source>
</evidence>
<dbReference type="PANTHER" id="PTHR10763">
    <property type="entry name" value="CELL DIVISION CONTROL PROTEIN 6-RELATED"/>
    <property type="match status" value="1"/>
</dbReference>
<evidence type="ECO:0000256" key="3">
    <source>
        <dbReference type="ARBA" id="ARBA00022741"/>
    </source>
</evidence>
<dbReference type="GO" id="GO:0006260">
    <property type="term" value="P:DNA replication"/>
    <property type="evidence" value="ECO:0007669"/>
    <property type="project" value="UniProtKB-UniRule"/>
</dbReference>
<evidence type="ECO:0000256" key="2">
    <source>
        <dbReference type="ARBA" id="ARBA00022705"/>
    </source>
</evidence>
<reference evidence="8 9" key="1">
    <citation type="journal article" date="2014" name="Int. J. Syst. Evol. Microbiol.">
        <title>Nitrososphaera viennensis gen. nov., sp. nov., an aerobic and mesophilic, ammonia-oxidizing archaeon from soil and a member of the archaeal phylum Thaumarchaeota.</title>
        <authorList>
            <person name="Stieglmeier M."/>
            <person name="Klingl A."/>
            <person name="Alves R.J."/>
            <person name="Rittmann S.K."/>
            <person name="Melcher M."/>
            <person name="Leisch N."/>
            <person name="Schleper C."/>
        </authorList>
    </citation>
    <scope>NUCLEOTIDE SEQUENCE [LARGE SCALE GENOMIC DNA]</scope>
    <source>
        <strain evidence="8">EN76</strain>
    </source>
</reference>
<dbReference type="InterPro" id="IPR036388">
    <property type="entry name" value="WH-like_DNA-bd_sf"/>
</dbReference>
<evidence type="ECO:0000313" key="8">
    <source>
        <dbReference type="EMBL" id="AIC14748.1"/>
    </source>
</evidence>
<dbReference type="GO" id="GO:0051301">
    <property type="term" value="P:cell division"/>
    <property type="evidence" value="ECO:0007669"/>
    <property type="project" value="UniProtKB-KW"/>
</dbReference>
<feature type="binding site" evidence="5">
    <location>
        <position position="246"/>
    </location>
    <ligand>
        <name>ATP</name>
        <dbReference type="ChEBI" id="CHEBI:30616"/>
    </ligand>
</feature>
<dbReference type="Gene3D" id="1.10.10.10">
    <property type="entry name" value="Winged helix-like DNA-binding domain superfamily/Winged helix DNA-binding domain"/>
    <property type="match status" value="1"/>
</dbReference>
<dbReference type="Gene3D" id="3.40.50.300">
    <property type="entry name" value="P-loop containing nucleotide triphosphate hydrolases"/>
    <property type="match status" value="1"/>
</dbReference>
<dbReference type="Proteomes" id="UP000027093">
    <property type="component" value="Chromosome"/>
</dbReference>
<dbReference type="PANTHER" id="PTHR10763:SF26">
    <property type="entry name" value="CELL DIVISION CONTROL PROTEIN 6 HOMOLOG"/>
    <property type="match status" value="1"/>
</dbReference>
<dbReference type="Gene3D" id="1.10.8.60">
    <property type="match status" value="1"/>
</dbReference>
<keyword evidence="8" id="KW-0131">Cell cycle</keyword>
<feature type="binding site" evidence="5">
    <location>
        <begin position="97"/>
        <end position="101"/>
    </location>
    <ligand>
        <name>ATP</name>
        <dbReference type="ChEBI" id="CHEBI:30616"/>
    </ligand>
</feature>
<accession>A0A060HGN6</accession>
<dbReference type="Pfam" id="PF22703">
    <property type="entry name" value="Cdc6_lid"/>
    <property type="match status" value="1"/>
</dbReference>
<dbReference type="InterPro" id="IPR049945">
    <property type="entry name" value="AAA_22"/>
</dbReference>
<comment type="similarity">
    <text evidence="1 5">Belongs to the CDC6/cdc18 family.</text>
</comment>
<dbReference type="InterPro" id="IPR027417">
    <property type="entry name" value="P-loop_NTPase"/>
</dbReference>